<protein>
    <submittedName>
        <fullName evidence="4">Tribbles homolog 3</fullName>
    </submittedName>
</protein>
<reference evidence="4" key="1">
    <citation type="submission" date="2025-08" db="UniProtKB">
        <authorList>
            <consortium name="RefSeq"/>
        </authorList>
    </citation>
    <scope>IDENTIFICATION</scope>
</reference>
<dbReference type="CTD" id="57761"/>
<dbReference type="InterPro" id="IPR000719">
    <property type="entry name" value="Prot_kinase_dom"/>
</dbReference>
<evidence type="ECO:0000259" key="2">
    <source>
        <dbReference type="PROSITE" id="PS50011"/>
    </source>
</evidence>
<evidence type="ECO:0000313" key="3">
    <source>
        <dbReference type="Proteomes" id="UP000189705"/>
    </source>
</evidence>
<dbReference type="InParanoid" id="A0A3Q0HC03"/>
<dbReference type="SMART" id="SM00220">
    <property type="entry name" value="S_TKc"/>
    <property type="match status" value="1"/>
</dbReference>
<evidence type="ECO:0000256" key="1">
    <source>
        <dbReference type="SAM" id="MobiDB-lite"/>
    </source>
</evidence>
<dbReference type="PANTHER" id="PTHR22961:SF14">
    <property type="entry name" value="TRIBBLES HOMOLOG 3"/>
    <property type="match status" value="1"/>
</dbReference>
<organism evidence="3 4">
    <name type="scientific">Alligator sinensis</name>
    <name type="common">Chinese alligator</name>
    <dbReference type="NCBI Taxonomy" id="38654"/>
    <lineage>
        <taxon>Eukaryota</taxon>
        <taxon>Metazoa</taxon>
        <taxon>Chordata</taxon>
        <taxon>Craniata</taxon>
        <taxon>Vertebrata</taxon>
        <taxon>Euteleostomi</taxon>
        <taxon>Archelosauria</taxon>
        <taxon>Archosauria</taxon>
        <taxon>Crocodylia</taxon>
        <taxon>Alligatoridae</taxon>
        <taxon>Alligatorinae</taxon>
        <taxon>Alligator</taxon>
    </lineage>
</organism>
<dbReference type="Proteomes" id="UP000189705">
    <property type="component" value="Unplaced"/>
</dbReference>
<feature type="region of interest" description="Disordered" evidence="1">
    <location>
        <begin position="397"/>
        <end position="433"/>
    </location>
</feature>
<feature type="domain" description="Protein kinase" evidence="2">
    <location>
        <begin position="1"/>
        <end position="391"/>
    </location>
</feature>
<dbReference type="AlphaFoldDB" id="A0A3Q0HC03"/>
<dbReference type="KEGG" id="asn:102381576"/>
<dbReference type="GeneID" id="102381576"/>
<gene>
    <name evidence="4" type="primary">TRIB3</name>
</gene>
<dbReference type="GO" id="GO:0005524">
    <property type="term" value="F:ATP binding"/>
    <property type="evidence" value="ECO:0007669"/>
    <property type="project" value="InterPro"/>
</dbReference>
<dbReference type="RefSeq" id="XP_025067970.1">
    <property type="nucleotide sequence ID" value="XM_025212185.1"/>
</dbReference>
<proteinExistence type="predicted"/>
<feature type="region of interest" description="Disordered" evidence="1">
    <location>
        <begin position="1"/>
        <end position="101"/>
    </location>
</feature>
<dbReference type="SUPFAM" id="SSF56112">
    <property type="entry name" value="Protein kinase-like (PK-like)"/>
    <property type="match status" value="1"/>
</dbReference>
<dbReference type="GO" id="GO:0032436">
    <property type="term" value="P:positive regulation of proteasomal ubiquitin-dependent protein catabolic process"/>
    <property type="evidence" value="ECO:0007669"/>
    <property type="project" value="TreeGrafter"/>
</dbReference>
<evidence type="ECO:0000313" key="4">
    <source>
        <dbReference type="RefSeq" id="XP_025067970.1"/>
    </source>
</evidence>
<dbReference type="GO" id="GO:0031434">
    <property type="term" value="F:mitogen-activated protein kinase kinase binding"/>
    <property type="evidence" value="ECO:0007669"/>
    <property type="project" value="TreeGrafter"/>
</dbReference>
<dbReference type="PANTHER" id="PTHR22961">
    <property type="entry name" value="SER/THR PROTEIN KINASE-TRB"/>
    <property type="match status" value="1"/>
</dbReference>
<feature type="compositionally biased region" description="Basic and acidic residues" evidence="1">
    <location>
        <begin position="44"/>
        <end position="53"/>
    </location>
</feature>
<dbReference type="InterPro" id="IPR011009">
    <property type="entry name" value="Kinase-like_dom_sf"/>
</dbReference>
<keyword evidence="3" id="KW-1185">Reference proteome</keyword>
<accession>A0A3Q0HC03</accession>
<dbReference type="Pfam" id="PF00069">
    <property type="entry name" value="Pkinase"/>
    <property type="match status" value="1"/>
</dbReference>
<dbReference type="InterPro" id="IPR024104">
    <property type="entry name" value="Tribbles/Ser_Thr_kinase_40"/>
</dbReference>
<name>A0A3Q0HC03_ALLSI</name>
<dbReference type="Gene3D" id="3.30.200.20">
    <property type="entry name" value="Phosphorylase Kinase, domain 1"/>
    <property type="match status" value="1"/>
</dbReference>
<sequence>MRTWKGLWSKSGKQPDTRRRQAGQREACEPQVHSCFPSSHIHPRRPDSERGEESSGDSLRRMSMTMLKILGTAPLRKKRLDSGEAPDAESPKAKRPRLGPLPGFVPCLQPLAPSRSNEEHDARVLQIGPYVLLEPRDGGRSYRAVHRPTEAEYSCKVYPMRSYQEAMAPYGRLPPHPSVARGGEAVQGDRGEAGRVRGAGAAGPGGRLNAPLQPGTGCGVPGAQRTTDLPSTGPCPGDAMSSRCPGSWRLPGRGGGCGLWVWVTLVANTRRTRLVLESLEDACVLSGPDDALSDKHGCPAYVGPEILHTRPRYSGKAADVWSLGVVLYTMLVGRYPFQEAEPTLLFSKIRHGAFAIPGGLSPRARCLVRCLLRKTPAERLSTPGILLHPWLAGGGGATQEPCSGPSWRRGLDQVVPDVRGRRDEEEQEEDLYS</sequence>
<feature type="region of interest" description="Disordered" evidence="1">
    <location>
        <begin position="219"/>
        <end position="241"/>
    </location>
</feature>
<dbReference type="STRING" id="38654.A0A3Q0HC03"/>
<dbReference type="PROSITE" id="PS50011">
    <property type="entry name" value="PROTEIN_KINASE_DOM"/>
    <property type="match status" value="1"/>
</dbReference>
<dbReference type="GO" id="GO:0004672">
    <property type="term" value="F:protein kinase activity"/>
    <property type="evidence" value="ECO:0007669"/>
    <property type="project" value="InterPro"/>
</dbReference>
<dbReference type="GO" id="GO:0005634">
    <property type="term" value="C:nucleus"/>
    <property type="evidence" value="ECO:0007669"/>
    <property type="project" value="TreeGrafter"/>
</dbReference>
<dbReference type="Gene3D" id="1.10.510.10">
    <property type="entry name" value="Transferase(Phosphotransferase) domain 1"/>
    <property type="match status" value="1"/>
</dbReference>